<comment type="caution">
    <text evidence="1">The sequence shown here is derived from an EMBL/GenBank/DDBJ whole genome shotgun (WGS) entry which is preliminary data.</text>
</comment>
<organism evidence="1 2">
    <name type="scientific">Dendrolimus kikuchii</name>
    <dbReference type="NCBI Taxonomy" id="765133"/>
    <lineage>
        <taxon>Eukaryota</taxon>
        <taxon>Metazoa</taxon>
        <taxon>Ecdysozoa</taxon>
        <taxon>Arthropoda</taxon>
        <taxon>Hexapoda</taxon>
        <taxon>Insecta</taxon>
        <taxon>Pterygota</taxon>
        <taxon>Neoptera</taxon>
        <taxon>Endopterygota</taxon>
        <taxon>Lepidoptera</taxon>
        <taxon>Glossata</taxon>
        <taxon>Ditrysia</taxon>
        <taxon>Bombycoidea</taxon>
        <taxon>Lasiocampidae</taxon>
        <taxon>Dendrolimus</taxon>
    </lineage>
</organism>
<evidence type="ECO:0000313" key="1">
    <source>
        <dbReference type="EMBL" id="KAJ0170004.1"/>
    </source>
</evidence>
<dbReference type="EMBL" id="CM034415">
    <property type="protein sequence ID" value="KAJ0170004.1"/>
    <property type="molecule type" value="Genomic_DNA"/>
</dbReference>
<evidence type="ECO:0000313" key="2">
    <source>
        <dbReference type="Proteomes" id="UP000824533"/>
    </source>
</evidence>
<name>A0ACC1CEW7_9NEOP</name>
<dbReference type="Proteomes" id="UP000824533">
    <property type="component" value="Linkage Group LG29"/>
</dbReference>
<gene>
    <name evidence="1" type="ORF">K1T71_014610</name>
</gene>
<protein>
    <submittedName>
        <fullName evidence="1">Uncharacterized protein</fullName>
    </submittedName>
</protein>
<reference evidence="1 2" key="1">
    <citation type="journal article" date="2021" name="Front. Genet.">
        <title>Chromosome-Level Genome Assembly Reveals Significant Gene Expansion in the Toll and IMD Signaling Pathways of Dendrolimus kikuchii.</title>
        <authorList>
            <person name="Zhou J."/>
            <person name="Wu P."/>
            <person name="Xiong Z."/>
            <person name="Liu N."/>
            <person name="Zhao N."/>
            <person name="Ji M."/>
            <person name="Qiu Y."/>
            <person name="Yang B."/>
        </authorList>
    </citation>
    <scope>NUCLEOTIDE SEQUENCE [LARGE SCALE GENOMIC DNA]</scope>
    <source>
        <strain evidence="1">Ann1</strain>
    </source>
</reference>
<keyword evidence="2" id="KW-1185">Reference proteome</keyword>
<sequence>MSGRKSMVWTHFEKKDNIFAICKYCKQTLSYKTSTGNLNSHLKKAHASIFLAQKTDVRQLPSNNSDDLTLQANTVRAVTTTSCSSSSVATVSAGSISSDLESSRKRQKTMNLYVTKKITPEERKRIDRDLLELFISDYQPFSMVEDKGFKKFAKNIPGYTLPGRKAISAAMIPALYEKCLAEVKETVTQDIRSVCITTDCWTSSQTESYIAVTAHYIDKDFEPRQVLLECKNMKERHSSANLSQELKRVTDDYGLTTKVIFAISDNARNIEKAIEDLNWKRYGCYAHTLNLIVSYALNPVDVFIENIKKIVAHFKRSTSALDMLLSYQIRNMADSGDPKRLIQQVPTRWNSTYFMLRRFCLLKEAVKHCMAMIDKDWPVISTDEWEIANQLCEVLKPFEEVTSSISGDQYLTGSLVIVMTNCLKAICEDFLEKAEYNHFQSVVKQIVVSLKIGLNDRFPKIEFSKTFALCTLLDPRFKNYGFQNDNAYSEIKKHTHNLIIGLIDRDKKSSLSTKETNNLEDKDVSAWGMFDELIKKKKPQGNATATAIRELQMYLDDEMLPRQNSEGQWNNPSQWWREHKVIYPHLSEIYQTKCNIVATSVPCERLFSKTGLLVSQRRCNLKPRKVEQLAFLNSNLNPKRFDE</sequence>
<proteinExistence type="predicted"/>
<accession>A0ACC1CEW7</accession>